<organism evidence="2 3">
    <name type="scientific">Candidatus Amulumruptor caecigallinarius</name>
    <dbReference type="NCBI Taxonomy" id="2109911"/>
    <lineage>
        <taxon>Bacteria</taxon>
        <taxon>Pseudomonadati</taxon>
        <taxon>Bacteroidota</taxon>
        <taxon>Bacteroidia</taxon>
        <taxon>Bacteroidales</taxon>
        <taxon>Muribaculaceae</taxon>
        <taxon>Candidatus Amulumruptor</taxon>
    </lineage>
</organism>
<dbReference type="GO" id="GO:0030288">
    <property type="term" value="C:outer membrane-bounded periplasmic space"/>
    <property type="evidence" value="ECO:0007669"/>
    <property type="project" value="TreeGrafter"/>
</dbReference>
<accession>A0A4V1LAC8</accession>
<sequence>MTDISTSSDLTLRVGLLCAPAITIEFHGGYTDDYGRSIDGTVTFDRRDAGRRFRCTTAESYATVRDVVIGIGFHWEQRIDLSYPGDFELIAEGDGNLRLINTVSIEEYLCSVISSEMSADASPALLEAHAVISRSWVIAQILAHKHPGSCRCNPNRPESAAEKSEIIRWWDRQDHDTFDVCADDHCQRYQGLSQAHNPRVVEAIAATRGLVLTDSKGTLVDARFSKCCGGATELFGTCWSEQEHHECLQALADSPHPERLPDLRGEAEAARWIESRPDAFCSNPSAATLRQVLKGYDQQTTDFYRWTVTWDAEKLSENIRLRLPEARIGRIRSLTAVKRGTSGRIERLRLTGSDGEVVIGKELLIRKVLSESHLYSSAFTVRYDGFDADGYPSRIILHGAGWGHGVGLCQIGAAVMGEQGYSSAQILAHYFPGAKLTSATEIIKSV</sequence>
<proteinExistence type="predicted"/>
<protein>
    <submittedName>
        <fullName evidence="2">SpoIID/LytB domain-containing protein</fullName>
    </submittedName>
</protein>
<dbReference type="AlphaFoldDB" id="A0A4V1LAC8"/>
<dbReference type="Proteomes" id="UP000711407">
    <property type="component" value="Unassembled WGS sequence"/>
</dbReference>
<dbReference type="NCBIfam" id="TIGR02669">
    <property type="entry name" value="SpoIID_LytB"/>
    <property type="match status" value="1"/>
</dbReference>
<dbReference type="InterPro" id="IPR051922">
    <property type="entry name" value="Bact_Sporulation_Assoc"/>
</dbReference>
<comment type="caution">
    <text evidence="2">The sequence shown here is derived from an EMBL/GenBank/DDBJ whole genome shotgun (WGS) entry which is preliminary data.</text>
</comment>
<evidence type="ECO:0000313" key="2">
    <source>
        <dbReference type="EMBL" id="HJE38321.1"/>
    </source>
</evidence>
<gene>
    <name evidence="2" type="ORF">K8V47_00950</name>
</gene>
<dbReference type="InterPro" id="IPR013486">
    <property type="entry name" value="SpoIID/LytB"/>
</dbReference>
<dbReference type="EMBL" id="DYXT01000007">
    <property type="protein sequence ID" value="HJE38321.1"/>
    <property type="molecule type" value="Genomic_DNA"/>
</dbReference>
<evidence type="ECO:0000259" key="1">
    <source>
        <dbReference type="Pfam" id="PF08486"/>
    </source>
</evidence>
<feature type="domain" description="Sporulation stage II protein D amidase enhancer LytB N-terminal" evidence="1">
    <location>
        <begin position="95"/>
        <end position="213"/>
    </location>
</feature>
<dbReference type="Pfam" id="PF08486">
    <property type="entry name" value="SpoIID"/>
    <property type="match status" value="1"/>
</dbReference>
<evidence type="ECO:0000313" key="3">
    <source>
        <dbReference type="Proteomes" id="UP000711407"/>
    </source>
</evidence>
<name>A0A4V1LAC8_9BACT</name>
<reference evidence="2" key="2">
    <citation type="submission" date="2021-09" db="EMBL/GenBank/DDBJ databases">
        <authorList>
            <person name="Gilroy R."/>
        </authorList>
    </citation>
    <scope>NUCLEOTIDE SEQUENCE</scope>
    <source>
        <strain evidence="2">4100</strain>
    </source>
</reference>
<dbReference type="InterPro" id="IPR013693">
    <property type="entry name" value="SpoIID/LytB_N"/>
</dbReference>
<dbReference type="PANTHER" id="PTHR30032:SF4">
    <property type="entry name" value="AMIDASE ENHANCER"/>
    <property type="match status" value="1"/>
</dbReference>
<dbReference type="PANTHER" id="PTHR30032">
    <property type="entry name" value="N-ACETYLMURAMOYL-L-ALANINE AMIDASE-RELATED"/>
    <property type="match status" value="1"/>
</dbReference>
<reference evidence="2" key="1">
    <citation type="journal article" date="2021" name="PeerJ">
        <title>Extensive microbial diversity within the chicken gut microbiome revealed by metagenomics and culture.</title>
        <authorList>
            <person name="Gilroy R."/>
            <person name="Ravi A."/>
            <person name="Getino M."/>
            <person name="Pursley I."/>
            <person name="Horton D.L."/>
            <person name="Alikhan N.F."/>
            <person name="Baker D."/>
            <person name="Gharbi K."/>
            <person name="Hall N."/>
            <person name="Watson M."/>
            <person name="Adriaenssens E.M."/>
            <person name="Foster-Nyarko E."/>
            <person name="Jarju S."/>
            <person name="Secka A."/>
            <person name="Antonio M."/>
            <person name="Oren A."/>
            <person name="Chaudhuri R.R."/>
            <person name="La Ragione R."/>
            <person name="Hildebrand F."/>
            <person name="Pallen M.J."/>
        </authorList>
    </citation>
    <scope>NUCLEOTIDE SEQUENCE</scope>
    <source>
        <strain evidence="2">4100</strain>
    </source>
</reference>
<dbReference type="GO" id="GO:0030435">
    <property type="term" value="P:sporulation resulting in formation of a cellular spore"/>
    <property type="evidence" value="ECO:0007669"/>
    <property type="project" value="InterPro"/>
</dbReference>